<evidence type="ECO:0000256" key="15">
    <source>
        <dbReference type="ARBA" id="ARBA00023002"/>
    </source>
</evidence>
<evidence type="ECO:0000256" key="13">
    <source>
        <dbReference type="ARBA" id="ARBA00022960"/>
    </source>
</evidence>
<evidence type="ECO:0000256" key="5">
    <source>
        <dbReference type="ARBA" id="ARBA00010485"/>
    </source>
</evidence>
<evidence type="ECO:0000256" key="18">
    <source>
        <dbReference type="ARBA" id="ARBA00031026"/>
    </source>
</evidence>
<evidence type="ECO:0000256" key="6">
    <source>
        <dbReference type="ARBA" id="ARBA00012518"/>
    </source>
</evidence>
<evidence type="ECO:0000256" key="11">
    <source>
        <dbReference type="ARBA" id="ARBA00022827"/>
    </source>
</evidence>
<dbReference type="EMBL" id="JBBMQS010000023">
    <property type="protein sequence ID" value="MEM5499916.1"/>
    <property type="molecule type" value="Genomic_DNA"/>
</dbReference>
<evidence type="ECO:0000256" key="3">
    <source>
        <dbReference type="ARBA" id="ARBA00004496"/>
    </source>
</evidence>
<dbReference type="Gene3D" id="3.90.78.10">
    <property type="entry name" value="UDP-N-acetylenolpyruvoylglucosamine reductase, C-terminal domain"/>
    <property type="match status" value="1"/>
</dbReference>
<dbReference type="InterPro" id="IPR011601">
    <property type="entry name" value="MurB_C"/>
</dbReference>
<evidence type="ECO:0000256" key="19">
    <source>
        <dbReference type="ARBA" id="ARBA00048914"/>
    </source>
</evidence>
<dbReference type="RefSeq" id="WP_342882879.1">
    <property type="nucleotide sequence ID" value="NZ_JBBMQS010000023.1"/>
</dbReference>
<dbReference type="Pfam" id="PF01565">
    <property type="entry name" value="FAD_binding_4"/>
    <property type="match status" value="1"/>
</dbReference>
<dbReference type="InterPro" id="IPR036635">
    <property type="entry name" value="MurB_C_sf"/>
</dbReference>
<evidence type="ECO:0000259" key="21">
    <source>
        <dbReference type="PROSITE" id="PS51387"/>
    </source>
</evidence>
<dbReference type="SUPFAM" id="SSF56176">
    <property type="entry name" value="FAD-binding/transporter-associated domain-like"/>
    <property type="match status" value="1"/>
</dbReference>
<evidence type="ECO:0000256" key="4">
    <source>
        <dbReference type="ARBA" id="ARBA00004752"/>
    </source>
</evidence>
<dbReference type="Gene3D" id="3.30.43.10">
    <property type="entry name" value="Uridine Diphospho-n-acetylenolpyruvylglucosamine Reductase, domain 2"/>
    <property type="match status" value="1"/>
</dbReference>
<comment type="function">
    <text evidence="2 20">Cell wall formation.</text>
</comment>
<dbReference type="InterPro" id="IPR003170">
    <property type="entry name" value="MurB"/>
</dbReference>
<dbReference type="NCBIfam" id="TIGR00179">
    <property type="entry name" value="murB"/>
    <property type="match status" value="1"/>
</dbReference>
<keyword evidence="10 20" id="KW-0285">Flavoprotein</keyword>
<comment type="pathway">
    <text evidence="4 20">Cell wall biogenesis; peptidoglycan biosynthesis.</text>
</comment>
<dbReference type="PROSITE" id="PS51387">
    <property type="entry name" value="FAD_PCMH"/>
    <property type="match status" value="1"/>
</dbReference>
<feature type="domain" description="FAD-binding PCMH-type" evidence="21">
    <location>
        <begin position="12"/>
        <end position="180"/>
    </location>
</feature>
<accession>A0ABU9T1A2</accession>
<dbReference type="HAMAP" id="MF_00037">
    <property type="entry name" value="MurB"/>
    <property type="match status" value="1"/>
</dbReference>
<keyword evidence="9 20" id="KW-0132">Cell division</keyword>
<evidence type="ECO:0000256" key="16">
    <source>
        <dbReference type="ARBA" id="ARBA00023306"/>
    </source>
</evidence>
<gene>
    <name evidence="20 22" type="primary">murB</name>
    <name evidence="22" type="ORF">WNY77_21110</name>
</gene>
<dbReference type="InterPro" id="IPR036318">
    <property type="entry name" value="FAD-bd_PCMH-like_sf"/>
</dbReference>
<sequence>MKSLQQLHTFGLPAHCTDFVRIQSVHSAHTFIAQHLEQPFYLLGQGSNTAFVADYQGTVAEVALKGIDVQENDSHYIIKAAAGESWHELVVYCLKHTMYGFENLALIPGTVGAAPIQNIGAYGVEVERFIKSVQYIDLKTNQVHSIAAKDCEFGYRDSIFKHALWQKAMIVGVTFLLPKAWQPVVTYGELAALHAPSAQDIFNKVVEVRQAKLPDPNVLGNAGSFFKNPIISCETLAALHQQFPSMPFYPLDAEAVKIPAAWLIDQLGFKGQFEGGIRCHPKQALVLTNAEQGTGEQLLSLARRIKNAVAEQFSIDLEHEVQLIGAKGKVLL</sequence>
<evidence type="ECO:0000256" key="17">
    <source>
        <dbReference type="ARBA" id="ARBA00023316"/>
    </source>
</evidence>
<evidence type="ECO:0000256" key="14">
    <source>
        <dbReference type="ARBA" id="ARBA00022984"/>
    </source>
</evidence>
<dbReference type="PANTHER" id="PTHR21071:SF4">
    <property type="entry name" value="UDP-N-ACETYLENOLPYRUVOYLGLUCOSAMINE REDUCTASE"/>
    <property type="match status" value="1"/>
</dbReference>
<dbReference type="InterPro" id="IPR016166">
    <property type="entry name" value="FAD-bd_PCMH"/>
</dbReference>
<dbReference type="InterPro" id="IPR006094">
    <property type="entry name" value="Oxid_FAD_bind_N"/>
</dbReference>
<keyword evidence="11 20" id="KW-0274">FAD</keyword>
<feature type="active site" description="Proton donor" evidence="20">
    <location>
        <position position="224"/>
    </location>
</feature>
<dbReference type="GO" id="GO:0008762">
    <property type="term" value="F:UDP-N-acetylmuramate dehydrogenase activity"/>
    <property type="evidence" value="ECO:0007669"/>
    <property type="project" value="UniProtKB-EC"/>
</dbReference>
<keyword evidence="12 20" id="KW-0521">NADP</keyword>
<comment type="catalytic activity">
    <reaction evidence="19 20">
        <text>UDP-N-acetyl-alpha-D-muramate + NADP(+) = UDP-N-acetyl-3-O-(1-carboxyvinyl)-alpha-D-glucosamine + NADPH + H(+)</text>
        <dbReference type="Rhea" id="RHEA:12248"/>
        <dbReference type="ChEBI" id="CHEBI:15378"/>
        <dbReference type="ChEBI" id="CHEBI:57783"/>
        <dbReference type="ChEBI" id="CHEBI:58349"/>
        <dbReference type="ChEBI" id="CHEBI:68483"/>
        <dbReference type="ChEBI" id="CHEBI:70757"/>
        <dbReference type="EC" id="1.3.1.98"/>
    </reaction>
</comment>
<comment type="similarity">
    <text evidence="5 20">Belongs to the MurB family.</text>
</comment>
<keyword evidence="23" id="KW-1185">Reference proteome</keyword>
<dbReference type="PANTHER" id="PTHR21071">
    <property type="entry name" value="UDP-N-ACETYLENOLPYRUVOYLGLUCOSAMINE REDUCTASE"/>
    <property type="match status" value="1"/>
</dbReference>
<keyword evidence="15 20" id="KW-0560">Oxidoreductase</keyword>
<organism evidence="22 23">
    <name type="scientific">Paraglaciecola mesophila</name>
    <dbReference type="NCBI Taxonomy" id="197222"/>
    <lineage>
        <taxon>Bacteria</taxon>
        <taxon>Pseudomonadati</taxon>
        <taxon>Pseudomonadota</taxon>
        <taxon>Gammaproteobacteria</taxon>
        <taxon>Alteromonadales</taxon>
        <taxon>Alteromonadaceae</taxon>
        <taxon>Paraglaciecola</taxon>
    </lineage>
</organism>
<feature type="active site" evidence="20">
    <location>
        <position position="320"/>
    </location>
</feature>
<keyword evidence="14 20" id="KW-0573">Peptidoglycan synthesis</keyword>
<comment type="subcellular location">
    <subcellularLocation>
        <location evidence="3 20">Cytoplasm</location>
    </subcellularLocation>
</comment>
<keyword evidence="13 20" id="KW-0133">Cell shape</keyword>
<evidence type="ECO:0000256" key="8">
    <source>
        <dbReference type="ARBA" id="ARBA00022490"/>
    </source>
</evidence>
<evidence type="ECO:0000313" key="22">
    <source>
        <dbReference type="EMBL" id="MEM5499916.1"/>
    </source>
</evidence>
<proteinExistence type="inferred from homology"/>
<feature type="active site" evidence="20">
    <location>
        <position position="156"/>
    </location>
</feature>
<reference evidence="22 23" key="1">
    <citation type="submission" date="2024-03" db="EMBL/GenBank/DDBJ databases">
        <title>Community enrichment and isolation of bacterial strains for fucoidan degradation.</title>
        <authorList>
            <person name="Sichert A."/>
        </authorList>
    </citation>
    <scope>NUCLEOTIDE SEQUENCE [LARGE SCALE GENOMIC DNA]</scope>
    <source>
        <strain evidence="22 23">AS12</strain>
    </source>
</reference>
<keyword evidence="16 20" id="KW-0131">Cell cycle</keyword>
<evidence type="ECO:0000313" key="23">
    <source>
        <dbReference type="Proteomes" id="UP001461163"/>
    </source>
</evidence>
<evidence type="ECO:0000256" key="1">
    <source>
        <dbReference type="ARBA" id="ARBA00001974"/>
    </source>
</evidence>
<dbReference type="InterPro" id="IPR016169">
    <property type="entry name" value="FAD-bd_PCMH_sub2"/>
</dbReference>
<comment type="caution">
    <text evidence="22">The sequence shown here is derived from an EMBL/GenBank/DDBJ whole genome shotgun (WGS) entry which is preliminary data.</text>
</comment>
<evidence type="ECO:0000256" key="7">
    <source>
        <dbReference type="ARBA" id="ARBA00015188"/>
    </source>
</evidence>
<protein>
    <recommendedName>
        <fullName evidence="7 20">UDP-N-acetylenolpyruvoylglucosamine reductase</fullName>
        <ecNumber evidence="6 20">1.3.1.98</ecNumber>
    </recommendedName>
    <alternativeName>
        <fullName evidence="18 20">UDP-N-acetylmuramate dehydrogenase</fullName>
    </alternativeName>
</protein>
<evidence type="ECO:0000256" key="20">
    <source>
        <dbReference type="HAMAP-Rule" id="MF_00037"/>
    </source>
</evidence>
<evidence type="ECO:0000256" key="2">
    <source>
        <dbReference type="ARBA" id="ARBA00003921"/>
    </source>
</evidence>
<dbReference type="EC" id="1.3.1.98" evidence="6 20"/>
<evidence type="ECO:0000256" key="9">
    <source>
        <dbReference type="ARBA" id="ARBA00022618"/>
    </source>
</evidence>
<keyword evidence="8 20" id="KW-0963">Cytoplasm</keyword>
<name>A0ABU9T1A2_9ALTE</name>
<dbReference type="InterPro" id="IPR016167">
    <property type="entry name" value="FAD-bd_PCMH_sub1"/>
</dbReference>
<dbReference type="Proteomes" id="UP001461163">
    <property type="component" value="Unassembled WGS sequence"/>
</dbReference>
<dbReference type="SUPFAM" id="SSF56194">
    <property type="entry name" value="Uridine diphospho-N-Acetylenolpyruvylglucosamine reductase, MurB, C-terminal domain"/>
    <property type="match status" value="1"/>
</dbReference>
<dbReference type="Pfam" id="PF02873">
    <property type="entry name" value="MurB_C"/>
    <property type="match status" value="1"/>
</dbReference>
<evidence type="ECO:0000256" key="10">
    <source>
        <dbReference type="ARBA" id="ARBA00022630"/>
    </source>
</evidence>
<dbReference type="Gene3D" id="3.30.465.10">
    <property type="match status" value="1"/>
</dbReference>
<evidence type="ECO:0000256" key="12">
    <source>
        <dbReference type="ARBA" id="ARBA00022857"/>
    </source>
</evidence>
<comment type="cofactor">
    <cofactor evidence="1 20">
        <name>FAD</name>
        <dbReference type="ChEBI" id="CHEBI:57692"/>
    </cofactor>
</comment>
<dbReference type="NCBIfam" id="NF000755">
    <property type="entry name" value="PRK00046.1"/>
    <property type="match status" value="1"/>
</dbReference>
<keyword evidence="17 20" id="KW-0961">Cell wall biogenesis/degradation</keyword>